<organism evidence="2 3">
    <name type="scientific">Eumeta variegata</name>
    <name type="common">Bagworm moth</name>
    <name type="synonym">Eumeta japonica</name>
    <dbReference type="NCBI Taxonomy" id="151549"/>
    <lineage>
        <taxon>Eukaryota</taxon>
        <taxon>Metazoa</taxon>
        <taxon>Ecdysozoa</taxon>
        <taxon>Arthropoda</taxon>
        <taxon>Hexapoda</taxon>
        <taxon>Insecta</taxon>
        <taxon>Pterygota</taxon>
        <taxon>Neoptera</taxon>
        <taxon>Endopterygota</taxon>
        <taxon>Lepidoptera</taxon>
        <taxon>Glossata</taxon>
        <taxon>Ditrysia</taxon>
        <taxon>Tineoidea</taxon>
        <taxon>Psychidae</taxon>
        <taxon>Oiketicinae</taxon>
        <taxon>Eumeta</taxon>
    </lineage>
</organism>
<accession>A0A4C1XA88</accession>
<proteinExistence type="predicted"/>
<feature type="region of interest" description="Disordered" evidence="1">
    <location>
        <begin position="54"/>
        <end position="106"/>
    </location>
</feature>
<evidence type="ECO:0000313" key="3">
    <source>
        <dbReference type="Proteomes" id="UP000299102"/>
    </source>
</evidence>
<comment type="caution">
    <text evidence="2">The sequence shown here is derived from an EMBL/GenBank/DDBJ whole genome shotgun (WGS) entry which is preliminary data.</text>
</comment>
<keyword evidence="3" id="KW-1185">Reference proteome</keyword>
<evidence type="ECO:0000313" key="2">
    <source>
        <dbReference type="EMBL" id="GBP60731.1"/>
    </source>
</evidence>
<name>A0A4C1XA88_EUMVA</name>
<sequence length="106" mass="11409">MTATIKEGNGCAHYPVLTHWRANSVPEGAELHTNTQVKLIKACKTFFLARTGVEPTTGESEKLTSQKKCALDRSANERPKASKRPPIGAAESGLRVGRRGATGLLH</sequence>
<evidence type="ECO:0000256" key="1">
    <source>
        <dbReference type="SAM" id="MobiDB-lite"/>
    </source>
</evidence>
<reference evidence="2 3" key="1">
    <citation type="journal article" date="2019" name="Commun. Biol.">
        <title>The bagworm genome reveals a unique fibroin gene that provides high tensile strength.</title>
        <authorList>
            <person name="Kono N."/>
            <person name="Nakamura H."/>
            <person name="Ohtoshi R."/>
            <person name="Tomita M."/>
            <person name="Numata K."/>
            <person name="Arakawa K."/>
        </authorList>
    </citation>
    <scope>NUCLEOTIDE SEQUENCE [LARGE SCALE GENOMIC DNA]</scope>
</reference>
<dbReference type="EMBL" id="BGZK01000794">
    <property type="protein sequence ID" value="GBP60731.1"/>
    <property type="molecule type" value="Genomic_DNA"/>
</dbReference>
<dbReference type="AlphaFoldDB" id="A0A4C1XA88"/>
<gene>
    <name evidence="2" type="ORF">EVAR_47469_1</name>
</gene>
<protein>
    <submittedName>
        <fullName evidence="2">Uncharacterized protein</fullName>
    </submittedName>
</protein>
<feature type="compositionally biased region" description="Basic and acidic residues" evidence="1">
    <location>
        <begin position="59"/>
        <end position="80"/>
    </location>
</feature>
<dbReference type="Proteomes" id="UP000299102">
    <property type="component" value="Unassembled WGS sequence"/>
</dbReference>